<dbReference type="NCBIfam" id="TIGR03505">
    <property type="entry name" value="FimV_core"/>
    <property type="match status" value="1"/>
</dbReference>
<proteinExistence type="predicted"/>
<reference evidence="5" key="1">
    <citation type="submission" date="2016-10" db="EMBL/GenBank/DDBJ databases">
        <authorList>
            <person name="Varghese N."/>
            <person name="Submissions S."/>
        </authorList>
    </citation>
    <scope>NUCLEOTIDE SEQUENCE [LARGE SCALE GENOMIC DNA]</scope>
    <source>
        <strain evidence="5">DSM 17616</strain>
    </source>
</reference>
<accession>A0A1H6MT38</accession>
<evidence type="ECO:0000256" key="3">
    <source>
        <dbReference type="SAM" id="SignalP"/>
    </source>
</evidence>
<dbReference type="Proteomes" id="UP000199371">
    <property type="component" value="Unassembled WGS sequence"/>
</dbReference>
<feature type="region of interest" description="Disordered" evidence="2">
    <location>
        <begin position="307"/>
        <end position="329"/>
    </location>
</feature>
<organism evidence="4 5">
    <name type="scientific">Rheinheimera pacifica</name>
    <dbReference type="NCBI Taxonomy" id="173990"/>
    <lineage>
        <taxon>Bacteria</taxon>
        <taxon>Pseudomonadati</taxon>
        <taxon>Pseudomonadota</taxon>
        <taxon>Gammaproteobacteria</taxon>
        <taxon>Chromatiales</taxon>
        <taxon>Chromatiaceae</taxon>
        <taxon>Rheinheimera</taxon>
    </lineage>
</organism>
<dbReference type="RefSeq" id="WP_092794868.1">
    <property type="nucleotide sequence ID" value="NZ_FNXF01000012.1"/>
</dbReference>
<keyword evidence="5" id="KW-1185">Reference proteome</keyword>
<feature type="chain" id="PRO_5011564868" evidence="3">
    <location>
        <begin position="22"/>
        <end position="884"/>
    </location>
</feature>
<feature type="compositionally biased region" description="Acidic residues" evidence="2">
    <location>
        <begin position="426"/>
        <end position="435"/>
    </location>
</feature>
<sequence>MPWLFVLLITVLVNFSSSLQAQENTTQIRGPRGSDTVTPSQIRGPRDSDTAAPAEQIGPLSPADTLWRVAERVKPAGNISLYQVMYALYLKNPDAFLENNLNHLKPGAILVLPSLQEIQQVDVAIARQKAEQDDQIWAQRQKAAAPKAVTSASTSTSSAAVSAAPQWQAELKRLDEQQRQQLDGLRSQFADSMQLVETMVQENLQLKTSLTKLQQELELLKAELSDDSQIQQQIELLVQQQATLLQARADDEAAAKEAAEQSSTWQSVLQNPLSWILAACVPALLVLFSILLWVKKRGQKTEEVINAARTEPQADPTYHSPLPPLEENDDLDESLFEIDDALLEDAFVDDTILAADSGVDSDLLQFDDALTFEDDSLLPTADTKPAEQPTKPDETFDADNILSDSDLSALFAAADDDDTIVELADNDDSQDDILSEPDIQPDVTSDAAPEDETFDEFDIDDLIEEVALDEDDDELAELTGQEQDMLAALARTAAASAEPEADTETSNAEAEQDITLDDALLAEPEQSFDSSELEEFAESLVAESEAAQLEVIPEYELTDDDEALLNAELSELLDQVDTLDDVAAEDANTNTVTPQDIGLEPLPSEPDSELADELDTTALDATSLDTAPFDTTAIDSGLSELDDALIDDAEALKAENKTLQNLDLTALDDSSVSRPTEAALSVENPSKILEQYPELELADDDLFDEFDPAFELSDINEALTDEAVEIELDPLPEAQFDTLMTELEAMADNLELTDATADEEAGFNLTDGTDTTAAPIAEDFDFADDDFVEIDKLLASAEQQELDPERFNKLNVDVGLDEFADIIGEHEQRDVDREDNGYAAKLDLVRAYIEIDDKESATMLLDDILSSDAPQNVKTEAAKLKQAE</sequence>
<protein>
    <submittedName>
        <fullName evidence="4">FimV N-terminal domain-containing protein</fullName>
    </submittedName>
</protein>
<dbReference type="AlphaFoldDB" id="A0A1H6MT38"/>
<feature type="coiled-coil region" evidence="1">
    <location>
        <begin position="196"/>
        <end position="230"/>
    </location>
</feature>
<dbReference type="Gene3D" id="1.20.58.2200">
    <property type="match status" value="1"/>
</dbReference>
<dbReference type="InterPro" id="IPR020011">
    <property type="entry name" value="FimV_C"/>
</dbReference>
<evidence type="ECO:0000256" key="1">
    <source>
        <dbReference type="SAM" id="Coils"/>
    </source>
</evidence>
<feature type="signal peptide" evidence="3">
    <location>
        <begin position="1"/>
        <end position="21"/>
    </location>
</feature>
<dbReference type="NCBIfam" id="TIGR03504">
    <property type="entry name" value="FimV_Cterm"/>
    <property type="match status" value="1"/>
</dbReference>
<dbReference type="STRING" id="173990.SAMN05660691_02901"/>
<keyword evidence="3" id="KW-0732">Signal</keyword>
<evidence type="ECO:0000313" key="5">
    <source>
        <dbReference type="Proteomes" id="UP000199371"/>
    </source>
</evidence>
<keyword evidence="1" id="KW-0175">Coiled coil</keyword>
<feature type="region of interest" description="Disordered" evidence="2">
    <location>
        <begin position="491"/>
        <end position="510"/>
    </location>
</feature>
<evidence type="ECO:0000256" key="2">
    <source>
        <dbReference type="SAM" id="MobiDB-lite"/>
    </source>
</evidence>
<dbReference type="InterPro" id="IPR020012">
    <property type="entry name" value="LysM_FimV"/>
</dbReference>
<evidence type="ECO:0000313" key="4">
    <source>
        <dbReference type="EMBL" id="SEI02780.1"/>
    </source>
</evidence>
<name>A0A1H6MT38_9GAMM</name>
<feature type="region of interest" description="Disordered" evidence="2">
    <location>
        <begin position="24"/>
        <end position="57"/>
    </location>
</feature>
<feature type="region of interest" description="Disordered" evidence="2">
    <location>
        <begin position="426"/>
        <end position="448"/>
    </location>
</feature>
<dbReference type="InterPro" id="IPR038440">
    <property type="entry name" value="FimV_C_sf"/>
</dbReference>
<dbReference type="OrthoDB" id="5298707at2"/>
<dbReference type="EMBL" id="FNXF01000012">
    <property type="protein sequence ID" value="SEI02780.1"/>
    <property type="molecule type" value="Genomic_DNA"/>
</dbReference>
<feature type="region of interest" description="Disordered" evidence="2">
    <location>
        <begin position="377"/>
        <end position="398"/>
    </location>
</feature>
<gene>
    <name evidence="4" type="ORF">SAMN05660691_02901</name>
</gene>